<evidence type="ECO:0000313" key="2">
    <source>
        <dbReference type="EMBL" id="GMS98901.1"/>
    </source>
</evidence>
<dbReference type="PANTHER" id="PTHR47521:SF18">
    <property type="entry name" value="G PROTEIN-COUPLED RECEPTOR-RELATED"/>
    <property type="match status" value="1"/>
</dbReference>
<name>A0AAV5TXE0_9BILA</name>
<protein>
    <recommendedName>
        <fullName evidence="4">G protein-coupled receptor</fullName>
    </recommendedName>
</protein>
<dbReference type="PANTHER" id="PTHR47521">
    <property type="entry name" value="SERPENTINE RECEPTOR, CLASS E (EPSILON)-RELATED"/>
    <property type="match status" value="1"/>
</dbReference>
<keyword evidence="3" id="KW-1185">Reference proteome</keyword>
<feature type="non-terminal residue" evidence="2">
    <location>
        <position position="1"/>
    </location>
</feature>
<evidence type="ECO:0008006" key="4">
    <source>
        <dbReference type="Google" id="ProtNLM"/>
    </source>
</evidence>
<evidence type="ECO:0000256" key="1">
    <source>
        <dbReference type="SAM" id="Phobius"/>
    </source>
</evidence>
<keyword evidence="1" id="KW-1133">Transmembrane helix</keyword>
<keyword evidence="1" id="KW-0812">Transmembrane</keyword>
<dbReference type="AlphaFoldDB" id="A0AAV5TXE0"/>
<evidence type="ECO:0000313" key="3">
    <source>
        <dbReference type="Proteomes" id="UP001432027"/>
    </source>
</evidence>
<dbReference type="InterPro" id="IPR052860">
    <property type="entry name" value="NRL-GPCR1"/>
</dbReference>
<feature type="transmembrane region" description="Helical" evidence="1">
    <location>
        <begin position="43"/>
        <end position="69"/>
    </location>
</feature>
<proteinExistence type="predicted"/>
<organism evidence="2 3">
    <name type="scientific">Pristionchus entomophagus</name>
    <dbReference type="NCBI Taxonomy" id="358040"/>
    <lineage>
        <taxon>Eukaryota</taxon>
        <taxon>Metazoa</taxon>
        <taxon>Ecdysozoa</taxon>
        <taxon>Nematoda</taxon>
        <taxon>Chromadorea</taxon>
        <taxon>Rhabditida</taxon>
        <taxon>Rhabditina</taxon>
        <taxon>Diplogasteromorpha</taxon>
        <taxon>Diplogasteroidea</taxon>
        <taxon>Neodiplogasteridae</taxon>
        <taxon>Pristionchus</taxon>
    </lineage>
</organism>
<sequence>FSMDDYTLLLSAQTALIVVAFLIFLFTLRVMASFTAVHGNCKFFLMFTAVGQFLLIFSHFWKVVFWFSIDNYDQSVMYASIYFKIAQFMHEFGSFLADCNNFCMIVERIFACRNLRK</sequence>
<dbReference type="EMBL" id="BTSX01000005">
    <property type="protein sequence ID" value="GMS98901.1"/>
    <property type="molecule type" value="Genomic_DNA"/>
</dbReference>
<keyword evidence="1" id="KW-0472">Membrane</keyword>
<feature type="transmembrane region" description="Helical" evidence="1">
    <location>
        <begin position="6"/>
        <end position="31"/>
    </location>
</feature>
<accession>A0AAV5TXE0</accession>
<dbReference type="Proteomes" id="UP001432027">
    <property type="component" value="Unassembled WGS sequence"/>
</dbReference>
<reference evidence="2" key="1">
    <citation type="submission" date="2023-10" db="EMBL/GenBank/DDBJ databases">
        <title>Genome assembly of Pristionchus species.</title>
        <authorList>
            <person name="Yoshida K."/>
            <person name="Sommer R.J."/>
        </authorList>
    </citation>
    <scope>NUCLEOTIDE SEQUENCE</scope>
    <source>
        <strain evidence="2">RS0144</strain>
    </source>
</reference>
<comment type="caution">
    <text evidence="2">The sequence shown here is derived from an EMBL/GenBank/DDBJ whole genome shotgun (WGS) entry which is preliminary data.</text>
</comment>
<gene>
    <name evidence="2" type="ORF">PENTCL1PPCAC_21076</name>
</gene>